<gene>
    <name evidence="3" type="ORF">ON006_27980</name>
</gene>
<dbReference type="SUPFAM" id="SSF52129">
    <property type="entry name" value="Caspase-like"/>
    <property type="match status" value="1"/>
</dbReference>
<evidence type="ECO:0000313" key="3">
    <source>
        <dbReference type="EMBL" id="WAC11558.1"/>
    </source>
</evidence>
<accession>A0A9E8N912</accession>
<dbReference type="CDD" id="cd02258">
    <property type="entry name" value="Peptidase_C25_N"/>
    <property type="match status" value="1"/>
</dbReference>
<protein>
    <submittedName>
        <fullName evidence="3">C25 family cysteine peptidase</fullName>
    </submittedName>
</protein>
<dbReference type="EMBL" id="CP112998">
    <property type="protein sequence ID" value="WAC11558.1"/>
    <property type="molecule type" value="Genomic_DNA"/>
</dbReference>
<dbReference type="Gene3D" id="3.40.50.1460">
    <property type="match status" value="1"/>
</dbReference>
<dbReference type="GO" id="GO:0006508">
    <property type="term" value="P:proteolysis"/>
    <property type="evidence" value="ECO:0007669"/>
    <property type="project" value="InterPro"/>
</dbReference>
<feature type="compositionally biased region" description="Polar residues" evidence="1">
    <location>
        <begin position="963"/>
        <end position="972"/>
    </location>
</feature>
<evidence type="ECO:0000313" key="4">
    <source>
        <dbReference type="Proteomes" id="UP001164653"/>
    </source>
</evidence>
<dbReference type="RefSeq" id="WP_267609921.1">
    <property type="nucleotide sequence ID" value="NZ_CP112998.1"/>
</dbReference>
<feature type="region of interest" description="Disordered" evidence="1">
    <location>
        <begin position="963"/>
        <end position="982"/>
    </location>
</feature>
<proteinExistence type="predicted"/>
<dbReference type="Proteomes" id="UP001164653">
    <property type="component" value="Chromosome"/>
</dbReference>
<reference evidence="3" key="1">
    <citation type="submission" date="2022-11" db="EMBL/GenBank/DDBJ databases">
        <title>Dyadobacter pollutisoli sp. nov., isolated from plastic dumped soil.</title>
        <authorList>
            <person name="Kim J.M."/>
            <person name="Kim K.R."/>
            <person name="Lee J.K."/>
            <person name="Hao L."/>
            <person name="Jeon C.O."/>
        </authorList>
    </citation>
    <scope>NUCLEOTIDE SEQUENCE</scope>
    <source>
        <strain evidence="3">U1</strain>
    </source>
</reference>
<dbReference type="KEGG" id="dpf:ON006_27980"/>
<name>A0A9E8N912_9BACT</name>
<dbReference type="AlphaFoldDB" id="A0A9E8N912"/>
<dbReference type="InterPro" id="IPR029030">
    <property type="entry name" value="Caspase-like_dom_sf"/>
</dbReference>
<organism evidence="3 4">
    <name type="scientific">Dyadobacter pollutisoli</name>
    <dbReference type="NCBI Taxonomy" id="2910158"/>
    <lineage>
        <taxon>Bacteria</taxon>
        <taxon>Pseudomonadati</taxon>
        <taxon>Bacteroidota</taxon>
        <taxon>Cytophagia</taxon>
        <taxon>Cytophagales</taxon>
        <taxon>Spirosomataceae</taxon>
        <taxon>Dyadobacter</taxon>
    </lineage>
</organism>
<dbReference type="Pfam" id="PF01364">
    <property type="entry name" value="Peptidase_C25"/>
    <property type="match status" value="1"/>
</dbReference>
<sequence>MICLTLVLPFSLKAQRLYGNEWIQPDQVYFRIPVFKTGLYKISTQELGQYGIPIHEIPAASLQMFRRGKELAIETTTDYSGKLGNDGYLIFFGEKNDGAADSLLYTSRAAMPHSYYSLYSDTAAYFLTWKMDGQAGKRIPVNEPGMQQDTVGYHFEEAFQLFNSHYLPGPFYPPGSNFENGSVLTAYDTGEGWTGPELKENLSFEMSVQTQSVNINHFEKARIEILLAGWSPGRHLFELWTGSIAKPLRKLADIDFVDYNTPVVKAELRPSDVEKDSKVNFTLIPIDKGGHISVSYLKLRYPQKSSIENDLTQKTYYFNVGKRSFWKIKNDGSVQFYDCSDPLNAKKLSYNESGIEINGAAKVLAVREAMNVHSCQPVQFRNIDSLSVDYLMITHPPMRLSVQGSDPVADYASYRASTAGGGYKPLVIHSSEVYNAFNYGDPGPQGIKNMIAWLHQKGNLKFVFLIGRSIDPQKARKLADAAQVDMVPNAGWPGSDIALAMNTNPDSTEWPTVPIGRVNAENAQQVHDYLQKVKAMEAEPSYSPWRKNILHLSGGRSRDELALFKSYINSFEQKLQNTPLAASVKTISKETDDPVEKLPVYEPVNKGVALMTLFGHSGLDVTDIDIGLASDPVSRYQNHPYYPAVIVNGCASGSIFYSTKTLSSDWIFAPKSGAVLFLAHTFNGVSTSLKRYTHIFYEVLADSAFTSAPFGSIQQEAIRRNMLRDPDILDKITVQQMTLHGDPAIRIFPAPLPDADAIDSSVIADNIPPILIVTIDKRQITDHECVSDRPTLGIELIDSNIAETKSDTSGITVWMKKKCQGCGEKRIYLRNASCKNLSPGHSYLELTLPEPLEIGSYHLTVQARDQDRNFAPDYEINFRVSASNSVTNVTVSPNPSGEWFRFALDFEGLNISRNMTLTIHDSYGRKVKESVFKPHIGKNEWYWIPEQLPAGLYFYSLQPDPNSHNQSSQTTKVMKGKLIRTK</sequence>
<dbReference type="GO" id="GO:0008234">
    <property type="term" value="F:cysteine-type peptidase activity"/>
    <property type="evidence" value="ECO:0007669"/>
    <property type="project" value="InterPro"/>
</dbReference>
<dbReference type="InterPro" id="IPR001769">
    <property type="entry name" value="Gingipain"/>
</dbReference>
<evidence type="ECO:0000259" key="2">
    <source>
        <dbReference type="Pfam" id="PF01364"/>
    </source>
</evidence>
<keyword evidence="4" id="KW-1185">Reference proteome</keyword>
<feature type="domain" description="Gingipain" evidence="2">
    <location>
        <begin position="390"/>
        <end position="746"/>
    </location>
</feature>
<evidence type="ECO:0000256" key="1">
    <source>
        <dbReference type="SAM" id="MobiDB-lite"/>
    </source>
</evidence>